<feature type="transmembrane region" description="Helical" evidence="1">
    <location>
        <begin position="833"/>
        <end position="852"/>
    </location>
</feature>
<keyword evidence="1" id="KW-0812">Transmembrane</keyword>
<evidence type="ECO:0000313" key="4">
    <source>
        <dbReference type="Proteomes" id="UP001576774"/>
    </source>
</evidence>
<feature type="transmembrane region" description="Helical" evidence="1">
    <location>
        <begin position="730"/>
        <end position="748"/>
    </location>
</feature>
<feature type="transmembrane region" description="Helical" evidence="1">
    <location>
        <begin position="667"/>
        <end position="688"/>
    </location>
</feature>
<dbReference type="Pfam" id="PF12770">
    <property type="entry name" value="CHAT"/>
    <property type="match status" value="1"/>
</dbReference>
<evidence type="ECO:0000259" key="2">
    <source>
        <dbReference type="PROSITE" id="PS50837"/>
    </source>
</evidence>
<feature type="transmembrane region" description="Helical" evidence="1">
    <location>
        <begin position="768"/>
        <end position="797"/>
    </location>
</feature>
<sequence>MMSDRDYTKELFGELRSLVIATCTHPPNSLSRCLGLTKLIRIIQQSGKLWQERSPLSEVQQNDSVRVILQTQDLFLQRLPWHLWDLFARYQQAEIALSLPNYKGGEFKPIATPVKILAILGSSEGIDVKTDRSLLEKFPSATIAFLEKPRSQQLQDYLWENYWDILFFAGHSSSETQGEIQINPSESLTIEQLRYALTKAVENGLQLAIFNSCDGLGLAQDLASLNIPQMIVMREPVPDKVAQEFLKYFLVSFANGTPFYQSVRTARERLQGIENQFPCATWLPVICQNPAYLPLKWPLVEKAIATPEIAKKPNDQQLFKQLSQQDYRYRQILLNKVTNYWINGVLENSLHGKIMIELGLEERLDAVEHPWGLVWESCNLPRQILPKGTTVSEKFAQLGVGRSLLILGEPGAGKTTTLLELGKDLIGRSQLDLTQPIPVVFNLSSWTEERQTIADWLVKELHTKYQVSPEIGRNWLEQQQLLLLLDGLDEVSPKRRPACVLALNKFIQKYGQTEIVVCSRIKDYDALSQRLSLQAAIYLQPLTPAQIQQYIVNAGIEVTAFNRAISEDETLQELVKSPLMLSIITLANQGLSISELTKKSKGELHQHLFNAYIDRMFNRKGATITETKEQVKHWLSRLAKQMQSESQTVFLIERMQPTWLINTQEKWMYLIGLLLIYCLGIVSVFTNLYSTKKAIYWLVMGLLWASFIGINQINPVETLQWSWKKTRKNLILGLIFSLPFGLIFRPLYEILFTTKGQIFHPAIQHSIILGLGWGLSLGLTFGLIRGLTGAGIATVTVPNQGIWNSGKNSLMLALIGVLCMGLIAQILHTPLLLWTFLGMCFGLVVGGGEACVKHFVLRLVLYINGDIPWNYAGFLDRCTKLIFLQKVGGGFIFIHRSLLEHFARM</sequence>
<evidence type="ECO:0000256" key="1">
    <source>
        <dbReference type="SAM" id="Phobius"/>
    </source>
</evidence>
<feature type="transmembrane region" description="Helical" evidence="1">
    <location>
        <begin position="809"/>
        <end position="827"/>
    </location>
</feature>
<dbReference type="PANTHER" id="PTHR46312:SF2">
    <property type="entry name" value="NUCLEOTIDE-BINDING OLIGOMERIZATION DOMAIN-CONTAINING PROTEIN 2-LIKE"/>
    <property type="match status" value="1"/>
</dbReference>
<keyword evidence="4" id="KW-1185">Reference proteome</keyword>
<dbReference type="PANTHER" id="PTHR46312">
    <property type="entry name" value="NACHT DOMAIN-CONTAINING PROTEIN"/>
    <property type="match status" value="1"/>
</dbReference>
<dbReference type="SUPFAM" id="SSF52540">
    <property type="entry name" value="P-loop containing nucleoside triphosphate hydrolases"/>
    <property type="match status" value="1"/>
</dbReference>
<dbReference type="Pfam" id="PF05729">
    <property type="entry name" value="NACHT"/>
    <property type="match status" value="1"/>
</dbReference>
<dbReference type="Gene3D" id="3.40.50.300">
    <property type="entry name" value="P-loop containing nucleotide triphosphate hydrolases"/>
    <property type="match status" value="1"/>
</dbReference>
<keyword evidence="1" id="KW-1133">Transmembrane helix</keyword>
<organism evidence="3 4">
    <name type="scientific">Floridaenema aerugineum BLCC-F46</name>
    <dbReference type="NCBI Taxonomy" id="3153654"/>
    <lineage>
        <taxon>Bacteria</taxon>
        <taxon>Bacillati</taxon>
        <taxon>Cyanobacteriota</taxon>
        <taxon>Cyanophyceae</taxon>
        <taxon>Oscillatoriophycideae</taxon>
        <taxon>Aerosakkonematales</taxon>
        <taxon>Aerosakkonemataceae</taxon>
        <taxon>Floridanema</taxon>
        <taxon>Floridanema aerugineum</taxon>
    </lineage>
</organism>
<comment type="caution">
    <text evidence="3">The sequence shown here is derived from an EMBL/GenBank/DDBJ whole genome shotgun (WGS) entry which is preliminary data.</text>
</comment>
<accession>A0ABV4XAS1</accession>
<dbReference type="Proteomes" id="UP001576774">
    <property type="component" value="Unassembled WGS sequence"/>
</dbReference>
<dbReference type="InterPro" id="IPR027417">
    <property type="entry name" value="P-loop_NTPase"/>
</dbReference>
<dbReference type="EMBL" id="JBHFNQ010000168">
    <property type="protein sequence ID" value="MFB2879507.1"/>
    <property type="molecule type" value="Genomic_DNA"/>
</dbReference>
<dbReference type="InterPro" id="IPR007111">
    <property type="entry name" value="NACHT_NTPase"/>
</dbReference>
<dbReference type="RefSeq" id="WP_413272545.1">
    <property type="nucleotide sequence ID" value="NZ_JBHFNQ010000168.1"/>
</dbReference>
<reference evidence="3 4" key="1">
    <citation type="submission" date="2024-09" db="EMBL/GenBank/DDBJ databases">
        <title>Floridaenema gen nov. (Aerosakkonemataceae, Aerosakkonematales ord. nov., Cyanobacteria) from benthic tropical and subtropical fresh waters, with the description of four new species.</title>
        <authorList>
            <person name="Moretto J.A."/>
            <person name="Berthold D.E."/>
            <person name="Lefler F.W."/>
            <person name="Huang I.-S."/>
            <person name="Laughinghouse H. IV."/>
        </authorList>
    </citation>
    <scope>NUCLEOTIDE SEQUENCE [LARGE SCALE GENOMIC DNA]</scope>
    <source>
        <strain evidence="3 4">BLCC-F46</strain>
    </source>
</reference>
<keyword evidence="1" id="KW-0472">Membrane</keyword>
<feature type="domain" description="NACHT" evidence="2">
    <location>
        <begin position="402"/>
        <end position="520"/>
    </location>
</feature>
<gene>
    <name evidence="3" type="ORF">ACE1CC_21845</name>
</gene>
<protein>
    <submittedName>
        <fullName evidence="3">NACHT domain-containing protein</fullName>
    </submittedName>
</protein>
<dbReference type="InterPro" id="IPR024983">
    <property type="entry name" value="CHAT_dom"/>
</dbReference>
<evidence type="ECO:0000313" key="3">
    <source>
        <dbReference type="EMBL" id="MFB2879507.1"/>
    </source>
</evidence>
<dbReference type="PROSITE" id="PS50837">
    <property type="entry name" value="NACHT"/>
    <property type="match status" value="1"/>
</dbReference>
<name>A0ABV4XAS1_9CYAN</name>
<proteinExistence type="predicted"/>